<sequence length="119" mass="13199">MAIISTAADPYQACIYACGRCAQACYECLDACLNEQDVNPRKNCVRILIECAKMCEMSVGLMAMNAQFAKDHCKLCATICYKCAQECKMVQDEHCQKCAQECTQECTTCAEECNKMSGM</sequence>
<dbReference type="Proteomes" id="UP000223854">
    <property type="component" value="Unassembled WGS sequence"/>
</dbReference>
<dbReference type="PANTHER" id="PTHR37310:SF1">
    <property type="entry name" value="CYTOPLASMIC PROTEIN"/>
    <property type="match status" value="1"/>
</dbReference>
<dbReference type="PANTHER" id="PTHR37310">
    <property type="entry name" value="CYTOPLASMIC PROTEIN-RELATED"/>
    <property type="match status" value="1"/>
</dbReference>
<evidence type="ECO:0000313" key="1">
    <source>
        <dbReference type="EMBL" id="PHH00543.1"/>
    </source>
</evidence>
<dbReference type="InterPro" id="IPR005560">
    <property type="entry name" value="Csp_YhjQ"/>
</dbReference>
<name>A0ABX4K5Z0_CLOSG</name>
<proteinExistence type="predicted"/>
<protein>
    <submittedName>
        <fullName evidence="1">Ferredoxin</fullName>
    </submittedName>
</protein>
<dbReference type="EMBL" id="PDLH01000007">
    <property type="protein sequence ID" value="PHH00543.1"/>
    <property type="molecule type" value="Genomic_DNA"/>
</dbReference>
<evidence type="ECO:0000313" key="2">
    <source>
        <dbReference type="Proteomes" id="UP000223854"/>
    </source>
</evidence>
<dbReference type="Pfam" id="PF03860">
    <property type="entry name" value="Csp"/>
    <property type="match status" value="1"/>
</dbReference>
<accession>A0ABX4K5Z0</accession>
<gene>
    <name evidence="1" type="ORF">CRX47_12040</name>
</gene>
<dbReference type="Gene3D" id="1.20.1270.360">
    <property type="match status" value="1"/>
</dbReference>
<dbReference type="RefSeq" id="WP_098927156.1">
    <property type="nucleotide sequence ID" value="NZ_CBCRVC010000001.1"/>
</dbReference>
<keyword evidence="2" id="KW-1185">Reference proteome</keyword>
<dbReference type="InterPro" id="IPR044543">
    <property type="entry name" value="YHJQ-like"/>
</dbReference>
<dbReference type="CDD" id="cd08026">
    <property type="entry name" value="DUF326"/>
    <property type="match status" value="1"/>
</dbReference>
<reference evidence="1 2" key="1">
    <citation type="submission" date="2017-09" db="EMBL/GenBank/DDBJ databases">
        <title>FDA dAtabase for Regulatory Grade micrObial Sequences (FDA-ARGOS): Supporting development and validation of Infectious Disease Dx tests.</title>
        <authorList>
            <person name="Kerrigan L."/>
            <person name="Long C."/>
            <person name="Tallon L.J."/>
            <person name="Sadzewicz L."/>
            <person name="Ott S."/>
            <person name="Zhao X."/>
            <person name="Nagaraj S."/>
            <person name="Vavikolanu K."/>
            <person name="Aluvathingal J."/>
            <person name="Nadendla S."/>
            <person name="Sichtig H."/>
        </authorList>
    </citation>
    <scope>NUCLEOTIDE SEQUENCE [LARGE SCALE GENOMIC DNA]</scope>
    <source>
        <strain evidence="1 2">FDAARGOS_423</strain>
    </source>
</reference>
<organism evidence="1 2">
    <name type="scientific">Clostridium sporogenes</name>
    <dbReference type="NCBI Taxonomy" id="1509"/>
    <lineage>
        <taxon>Bacteria</taxon>
        <taxon>Bacillati</taxon>
        <taxon>Bacillota</taxon>
        <taxon>Clostridia</taxon>
        <taxon>Eubacteriales</taxon>
        <taxon>Clostridiaceae</taxon>
        <taxon>Clostridium</taxon>
    </lineage>
</organism>
<comment type="caution">
    <text evidence="1">The sequence shown here is derived from an EMBL/GenBank/DDBJ whole genome shotgun (WGS) entry which is preliminary data.</text>
</comment>